<accession>A0AAE1FF36</accession>
<dbReference type="Proteomes" id="UP001286313">
    <property type="component" value="Unassembled WGS sequence"/>
</dbReference>
<reference evidence="3" key="1">
    <citation type="submission" date="2023-10" db="EMBL/GenBank/DDBJ databases">
        <title>Genome assemblies of two species of porcelain crab, Petrolisthes cinctipes and Petrolisthes manimaculis (Anomura: Porcellanidae).</title>
        <authorList>
            <person name="Angst P."/>
        </authorList>
    </citation>
    <scope>NUCLEOTIDE SEQUENCE</scope>
    <source>
        <strain evidence="3">PB745_01</strain>
        <tissue evidence="3">Gill</tissue>
    </source>
</reference>
<evidence type="ECO:0000313" key="3">
    <source>
        <dbReference type="EMBL" id="KAK3873284.1"/>
    </source>
</evidence>
<evidence type="ECO:0000256" key="1">
    <source>
        <dbReference type="SAM" id="MobiDB-lite"/>
    </source>
</evidence>
<keyword evidence="2" id="KW-0472">Membrane</keyword>
<protein>
    <submittedName>
        <fullName evidence="3">Uncharacterized protein</fullName>
    </submittedName>
</protein>
<proteinExistence type="predicted"/>
<feature type="region of interest" description="Disordered" evidence="1">
    <location>
        <begin position="161"/>
        <end position="184"/>
    </location>
</feature>
<keyword evidence="2" id="KW-0812">Transmembrane</keyword>
<dbReference type="AlphaFoldDB" id="A0AAE1FF36"/>
<feature type="compositionally biased region" description="Polar residues" evidence="1">
    <location>
        <begin position="166"/>
        <end position="176"/>
    </location>
</feature>
<gene>
    <name evidence="3" type="ORF">Pcinc_021694</name>
</gene>
<evidence type="ECO:0000256" key="2">
    <source>
        <dbReference type="SAM" id="Phobius"/>
    </source>
</evidence>
<keyword evidence="2" id="KW-1133">Transmembrane helix</keyword>
<evidence type="ECO:0000313" key="4">
    <source>
        <dbReference type="Proteomes" id="UP001286313"/>
    </source>
</evidence>
<organism evidence="3 4">
    <name type="scientific">Petrolisthes cinctipes</name>
    <name type="common">Flat porcelain crab</name>
    <dbReference type="NCBI Taxonomy" id="88211"/>
    <lineage>
        <taxon>Eukaryota</taxon>
        <taxon>Metazoa</taxon>
        <taxon>Ecdysozoa</taxon>
        <taxon>Arthropoda</taxon>
        <taxon>Crustacea</taxon>
        <taxon>Multicrustacea</taxon>
        <taxon>Malacostraca</taxon>
        <taxon>Eumalacostraca</taxon>
        <taxon>Eucarida</taxon>
        <taxon>Decapoda</taxon>
        <taxon>Pleocyemata</taxon>
        <taxon>Anomura</taxon>
        <taxon>Galatheoidea</taxon>
        <taxon>Porcellanidae</taxon>
        <taxon>Petrolisthes</taxon>
    </lineage>
</organism>
<feature type="transmembrane region" description="Helical" evidence="2">
    <location>
        <begin position="44"/>
        <end position="68"/>
    </location>
</feature>
<sequence>MRGSEDDNPYIFFSQFTPYSSDPDLSVPNCCAVNTMQISGMFEMWLTMIGVCITLVGFLTIITLIIYYRSKGYVTLIEMMSEMEEYEDGYTIVRDKNMTGRSNWGNTGLKFPHWKPTLPPLVYYQRESCSRSEHIYDDPVYVEDVPVVQVEESCSEVSPSHCEASHSCTNGASSQAPLALENEK</sequence>
<comment type="caution">
    <text evidence="3">The sequence shown here is derived from an EMBL/GenBank/DDBJ whole genome shotgun (WGS) entry which is preliminary data.</text>
</comment>
<dbReference type="EMBL" id="JAWQEG010002240">
    <property type="protein sequence ID" value="KAK3873284.1"/>
    <property type="molecule type" value="Genomic_DNA"/>
</dbReference>
<keyword evidence="4" id="KW-1185">Reference proteome</keyword>
<name>A0AAE1FF36_PETCI</name>